<comment type="similarity">
    <text evidence="2">Belongs to the ATPase g subunit family.</text>
</comment>
<evidence type="ECO:0000256" key="5">
    <source>
        <dbReference type="ARBA" id="ARBA00022781"/>
    </source>
</evidence>
<keyword evidence="9" id="KW-0066">ATP synthesis</keyword>
<dbReference type="InterPro" id="IPR006808">
    <property type="entry name" value="ATP_synth_F0_gsu_mt"/>
</dbReference>
<keyword evidence="7" id="KW-0496">Mitochondrion</keyword>
<name>A0A7J7J143_BUGNE</name>
<dbReference type="GO" id="GO:0045259">
    <property type="term" value="C:proton-transporting ATP synthase complex"/>
    <property type="evidence" value="ECO:0007669"/>
    <property type="project" value="UniProtKB-KW"/>
</dbReference>
<dbReference type="GO" id="GO:0015078">
    <property type="term" value="F:proton transmembrane transporter activity"/>
    <property type="evidence" value="ECO:0007669"/>
    <property type="project" value="InterPro"/>
</dbReference>
<dbReference type="OrthoDB" id="437at2759"/>
<reference evidence="10" key="1">
    <citation type="submission" date="2020-06" db="EMBL/GenBank/DDBJ databases">
        <title>Draft genome of Bugula neritina, a colonial animal packing powerful symbionts and potential medicines.</title>
        <authorList>
            <person name="Rayko M."/>
        </authorList>
    </citation>
    <scope>NUCLEOTIDE SEQUENCE [LARGE SCALE GENOMIC DNA]</scope>
    <source>
        <strain evidence="10">Kwan_BN1</strain>
    </source>
</reference>
<evidence type="ECO:0000256" key="8">
    <source>
        <dbReference type="ARBA" id="ARBA00023136"/>
    </source>
</evidence>
<evidence type="ECO:0000256" key="2">
    <source>
        <dbReference type="ARBA" id="ARBA00005699"/>
    </source>
</evidence>
<evidence type="ECO:0000256" key="4">
    <source>
        <dbReference type="ARBA" id="ARBA00022547"/>
    </source>
</evidence>
<keyword evidence="5" id="KW-0375">Hydrogen ion transport</keyword>
<keyword evidence="8" id="KW-0472">Membrane</keyword>
<protein>
    <submittedName>
        <fullName evidence="10">ATP5L</fullName>
    </submittedName>
</protein>
<comment type="subcellular location">
    <subcellularLocation>
        <location evidence="1">Mitochondrion membrane</location>
    </subcellularLocation>
</comment>
<evidence type="ECO:0000256" key="1">
    <source>
        <dbReference type="ARBA" id="ARBA00004325"/>
    </source>
</evidence>
<dbReference type="GO" id="GO:0031966">
    <property type="term" value="C:mitochondrial membrane"/>
    <property type="evidence" value="ECO:0007669"/>
    <property type="project" value="UniProtKB-SubCell"/>
</dbReference>
<evidence type="ECO:0000313" key="10">
    <source>
        <dbReference type="EMBL" id="KAF6019401.1"/>
    </source>
</evidence>
<dbReference type="Pfam" id="PF04718">
    <property type="entry name" value="ATP-synt_G"/>
    <property type="match status" value="1"/>
</dbReference>
<keyword evidence="4" id="KW-0138">CF(0)</keyword>
<evidence type="ECO:0000256" key="6">
    <source>
        <dbReference type="ARBA" id="ARBA00023065"/>
    </source>
</evidence>
<comment type="caution">
    <text evidence="10">The sequence shown here is derived from an EMBL/GenBank/DDBJ whole genome shotgun (WGS) entry which is preliminary data.</text>
</comment>
<evidence type="ECO:0000256" key="9">
    <source>
        <dbReference type="ARBA" id="ARBA00023310"/>
    </source>
</evidence>
<proteinExistence type="inferred from homology"/>
<dbReference type="EMBL" id="VXIV02003233">
    <property type="protein sequence ID" value="KAF6019401.1"/>
    <property type="molecule type" value="Genomic_DNA"/>
</dbReference>
<dbReference type="AlphaFoldDB" id="A0A7J7J143"/>
<keyword evidence="11" id="KW-1185">Reference proteome</keyword>
<evidence type="ECO:0000256" key="7">
    <source>
        <dbReference type="ARBA" id="ARBA00023128"/>
    </source>
</evidence>
<evidence type="ECO:0000256" key="3">
    <source>
        <dbReference type="ARBA" id="ARBA00022448"/>
    </source>
</evidence>
<organism evidence="10 11">
    <name type="scientific">Bugula neritina</name>
    <name type="common">Brown bryozoan</name>
    <name type="synonym">Sertularia neritina</name>
    <dbReference type="NCBI Taxonomy" id="10212"/>
    <lineage>
        <taxon>Eukaryota</taxon>
        <taxon>Metazoa</taxon>
        <taxon>Spiralia</taxon>
        <taxon>Lophotrochozoa</taxon>
        <taxon>Bryozoa</taxon>
        <taxon>Gymnolaemata</taxon>
        <taxon>Cheilostomatida</taxon>
        <taxon>Flustrina</taxon>
        <taxon>Buguloidea</taxon>
        <taxon>Bugulidae</taxon>
        <taxon>Bugula</taxon>
    </lineage>
</organism>
<dbReference type="GO" id="GO:0015986">
    <property type="term" value="P:proton motive force-driven ATP synthesis"/>
    <property type="evidence" value="ECO:0007669"/>
    <property type="project" value="InterPro"/>
</dbReference>
<gene>
    <name evidence="10" type="ORF">EB796_022291</name>
</gene>
<accession>A0A7J7J143</accession>
<dbReference type="Proteomes" id="UP000593567">
    <property type="component" value="Unassembled WGS sequence"/>
</dbReference>
<evidence type="ECO:0000313" key="11">
    <source>
        <dbReference type="Proteomes" id="UP000593567"/>
    </source>
</evidence>
<keyword evidence="3" id="KW-0813">Transport</keyword>
<sequence length="71" mass="7534">MRPPGPSEWGAAAAEAGQFVKSLTTGKFLQQTTTEAMTNAVVIADVAFCFFIGEVIGRKSLIGYNIKGAHM</sequence>
<keyword evidence="6" id="KW-0406">Ion transport</keyword>